<dbReference type="EMBL" id="RXIC02000448">
    <property type="protein sequence ID" value="KAB1199586.1"/>
    <property type="molecule type" value="Genomic_DNA"/>
</dbReference>
<dbReference type="InterPro" id="IPR032880">
    <property type="entry name" value="CSC1/OSCA1-like_N"/>
</dbReference>
<reference evidence="3 4" key="1">
    <citation type="journal article" date="2019" name="Plant Biotechnol. J.">
        <title>The red bayberry genome and genetic basis of sex determination.</title>
        <authorList>
            <person name="Jia H.M."/>
            <person name="Jia H.J."/>
            <person name="Cai Q.L."/>
            <person name="Wang Y."/>
            <person name="Zhao H.B."/>
            <person name="Yang W.F."/>
            <person name="Wang G.Y."/>
            <person name="Li Y.H."/>
            <person name="Zhan D.L."/>
            <person name="Shen Y.T."/>
            <person name="Niu Q.F."/>
            <person name="Chang L."/>
            <person name="Qiu J."/>
            <person name="Zhao L."/>
            <person name="Xie H.B."/>
            <person name="Fu W.Y."/>
            <person name="Jin J."/>
            <person name="Li X.W."/>
            <person name="Jiao Y."/>
            <person name="Zhou C.C."/>
            <person name="Tu T."/>
            <person name="Chai C.Y."/>
            <person name="Gao J.L."/>
            <person name="Fan L.J."/>
            <person name="van de Weg E."/>
            <person name="Wang J.Y."/>
            <person name="Gao Z.S."/>
        </authorList>
    </citation>
    <scope>NUCLEOTIDE SEQUENCE [LARGE SCALE GENOMIC DNA]</scope>
    <source>
        <tissue evidence="3">Leaves</tissue>
    </source>
</reference>
<proteinExistence type="predicted"/>
<accession>A0A6A1UH54</accession>
<evidence type="ECO:0000259" key="2">
    <source>
        <dbReference type="Pfam" id="PF13967"/>
    </source>
</evidence>
<keyword evidence="4" id="KW-1185">Reference proteome</keyword>
<dbReference type="PANTHER" id="PTHR13018:SF141">
    <property type="entry name" value="OS01G0950900 PROTEIN"/>
    <property type="match status" value="1"/>
</dbReference>
<keyword evidence="1" id="KW-0812">Transmembrane</keyword>
<feature type="transmembrane region" description="Helical" evidence="1">
    <location>
        <begin position="6"/>
        <end position="27"/>
    </location>
</feature>
<comment type="caution">
    <text evidence="3">The sequence shown here is derived from an EMBL/GenBank/DDBJ whole genome shotgun (WGS) entry which is preliminary data.</text>
</comment>
<feature type="transmembrane region" description="Helical" evidence="1">
    <location>
        <begin position="87"/>
        <end position="108"/>
    </location>
</feature>
<name>A0A6A1UH54_9ROSI</name>
<protein>
    <recommendedName>
        <fullName evidence="2">CSC1/OSCA1-like N-terminal transmembrane domain-containing protein</fullName>
    </recommendedName>
</protein>
<keyword evidence="1" id="KW-1133">Transmembrane helix</keyword>
<dbReference type="AlphaFoldDB" id="A0A6A1UH54"/>
<evidence type="ECO:0000256" key="1">
    <source>
        <dbReference type="SAM" id="Phobius"/>
    </source>
</evidence>
<sequence>MNPDSLLPSAAINTGLAFIVLSLFSVLKKQPSTALIYYARRLARRHYVHFDDSLTFRCFLPSVSWIPRAFRVTEDEILETSGLDALVVIRLFKFGSVFKFLCFFMLTVS</sequence>
<dbReference type="Proteomes" id="UP000516437">
    <property type="component" value="Unassembled WGS sequence"/>
</dbReference>
<dbReference type="InterPro" id="IPR045122">
    <property type="entry name" value="Csc1-like"/>
</dbReference>
<dbReference type="GO" id="GO:0005227">
    <property type="term" value="F:calcium-activated cation channel activity"/>
    <property type="evidence" value="ECO:0007669"/>
    <property type="project" value="InterPro"/>
</dbReference>
<dbReference type="Pfam" id="PF13967">
    <property type="entry name" value="RSN1_TM"/>
    <property type="match status" value="1"/>
</dbReference>
<organism evidence="3 4">
    <name type="scientific">Morella rubra</name>
    <name type="common">Chinese bayberry</name>
    <dbReference type="NCBI Taxonomy" id="262757"/>
    <lineage>
        <taxon>Eukaryota</taxon>
        <taxon>Viridiplantae</taxon>
        <taxon>Streptophyta</taxon>
        <taxon>Embryophyta</taxon>
        <taxon>Tracheophyta</taxon>
        <taxon>Spermatophyta</taxon>
        <taxon>Magnoliopsida</taxon>
        <taxon>eudicotyledons</taxon>
        <taxon>Gunneridae</taxon>
        <taxon>Pentapetalae</taxon>
        <taxon>rosids</taxon>
        <taxon>fabids</taxon>
        <taxon>Fagales</taxon>
        <taxon>Myricaceae</taxon>
        <taxon>Morella</taxon>
    </lineage>
</organism>
<dbReference type="GO" id="GO:0005886">
    <property type="term" value="C:plasma membrane"/>
    <property type="evidence" value="ECO:0007669"/>
    <property type="project" value="TreeGrafter"/>
</dbReference>
<dbReference type="PANTHER" id="PTHR13018">
    <property type="entry name" value="PROBABLE MEMBRANE PROTEIN DUF221-RELATED"/>
    <property type="match status" value="1"/>
</dbReference>
<gene>
    <name evidence="3" type="ORF">CJ030_MR0G020154</name>
</gene>
<evidence type="ECO:0000313" key="3">
    <source>
        <dbReference type="EMBL" id="KAB1199586.1"/>
    </source>
</evidence>
<feature type="domain" description="CSC1/OSCA1-like N-terminal transmembrane" evidence="2">
    <location>
        <begin position="6"/>
        <end position="107"/>
    </location>
</feature>
<keyword evidence="1" id="KW-0472">Membrane</keyword>
<dbReference type="OrthoDB" id="1689567at2759"/>
<evidence type="ECO:0000313" key="4">
    <source>
        <dbReference type="Proteomes" id="UP000516437"/>
    </source>
</evidence>